<name>U1GPR6_ENDPU</name>
<dbReference type="OrthoDB" id="4455015at2759"/>
<dbReference type="GeneID" id="19240337"/>
<dbReference type="AlphaFoldDB" id="U1GPR6"/>
<accession>U1GPR6</accession>
<organism evidence="1 2">
    <name type="scientific">Endocarpon pusillum (strain Z07020 / HMAS-L-300199)</name>
    <name type="common">Lichen-forming fungus</name>
    <dbReference type="NCBI Taxonomy" id="1263415"/>
    <lineage>
        <taxon>Eukaryota</taxon>
        <taxon>Fungi</taxon>
        <taxon>Dikarya</taxon>
        <taxon>Ascomycota</taxon>
        <taxon>Pezizomycotina</taxon>
        <taxon>Eurotiomycetes</taxon>
        <taxon>Chaetothyriomycetidae</taxon>
        <taxon>Verrucariales</taxon>
        <taxon>Verrucariaceae</taxon>
        <taxon>Endocarpon</taxon>
    </lineage>
</organism>
<sequence length="395" mass="45286">MNRPSRAAYEEKAYRDVWDGGPYTSFDMLSYLIGKIQGPSEEEKMQKFLLNPGILQTISEKELNRDWKEGVLDPLFAGRTGLCTSFAIKVVNVLMKQASNYDFVFFDLGTHRLAECQNSKTVIDSSVRSPGILLSVTRNKWEIRPRSQRGGKLPVRSHIAENQDAINPMQAGDALIRCLKELIRLSQTPDWSFLCFFRGHTIPDDIPTFDGMIRWLPWKKAIVLSWRTPGETRETLIRFGGGTEETNQTCLNEFETFLRQGRRGFDRSDQFECVAEWHYKLWEVAINEGVWGLPVKPEKVRRSRPRLPPSRTTTGLATIHVSNIRDARTMHQNMQSALITLKRQQQTRLLGKIPHNLSRPSPMKNRAVPNYLSTINNPGSRARVLQSFSEHVKCK</sequence>
<reference evidence="2" key="1">
    <citation type="journal article" date="2014" name="BMC Genomics">
        <title>Genome characteristics reveal the impact of lichenization on lichen-forming fungus Endocarpon pusillum Hedwig (Verrucariales, Ascomycota).</title>
        <authorList>
            <person name="Wang Y.-Y."/>
            <person name="Liu B."/>
            <person name="Zhang X.-Y."/>
            <person name="Zhou Q.-M."/>
            <person name="Zhang T."/>
            <person name="Li H."/>
            <person name="Yu Y.-F."/>
            <person name="Zhang X.-L."/>
            <person name="Hao X.-Y."/>
            <person name="Wang M."/>
            <person name="Wang L."/>
            <person name="Wei J.-C."/>
        </authorList>
    </citation>
    <scope>NUCLEOTIDE SEQUENCE [LARGE SCALE GENOMIC DNA]</scope>
    <source>
        <strain evidence="2">Z07020 / HMAS-L-300199</strain>
    </source>
</reference>
<dbReference type="RefSeq" id="XP_007800431.1">
    <property type="nucleotide sequence ID" value="XM_007802240.1"/>
</dbReference>
<dbReference type="HOGENOM" id="CLU_698356_0_0_1"/>
<evidence type="ECO:0000313" key="2">
    <source>
        <dbReference type="Proteomes" id="UP000019373"/>
    </source>
</evidence>
<dbReference type="Proteomes" id="UP000019373">
    <property type="component" value="Unassembled WGS sequence"/>
</dbReference>
<keyword evidence="2" id="KW-1185">Reference proteome</keyword>
<protein>
    <submittedName>
        <fullName evidence="1">Uncharacterized protein</fullName>
    </submittedName>
</protein>
<dbReference type="EMBL" id="KE720913">
    <property type="protein sequence ID" value="ERF73961.1"/>
    <property type="molecule type" value="Genomic_DNA"/>
</dbReference>
<gene>
    <name evidence="1" type="ORF">EPUS_05384</name>
</gene>
<dbReference type="eggNOG" id="ENOG502T38D">
    <property type="taxonomic scope" value="Eukaryota"/>
</dbReference>
<proteinExistence type="predicted"/>
<evidence type="ECO:0000313" key="1">
    <source>
        <dbReference type="EMBL" id="ERF73961.1"/>
    </source>
</evidence>